<dbReference type="PANTHER" id="PTHR37815:SF3">
    <property type="entry name" value="UPF0397 PROTEIN SPR0429"/>
    <property type="match status" value="1"/>
</dbReference>
<sequence>MSTTSVQKHTKSGFTTLGIAITAVLIALSTLLTMFTKIPVPGIRGYFNVGDAVIMLAALLLGRKEGTLVGAIGPALADLLLGYAVFVPITFLVKGIEGFLVATVYGKKKSFSSALLATLIGGAIIVIGYFVAESFVFDFGVASAGILTNTIQAVMSVLISMLLYTALRKIPFIANFSKQVQE</sequence>
<comment type="caution">
    <text evidence="4">The sequence shown here is derived from an EMBL/GenBank/DDBJ whole genome shotgun (WGS) entry which is preliminary data.</text>
</comment>
<evidence type="ECO:0000313" key="4">
    <source>
        <dbReference type="EMBL" id="MBB6041305.1"/>
    </source>
</evidence>
<dbReference type="GO" id="GO:0016020">
    <property type="term" value="C:membrane"/>
    <property type="evidence" value="ECO:0007669"/>
    <property type="project" value="InterPro"/>
</dbReference>
<feature type="transmembrane region" description="Helical" evidence="3">
    <location>
        <begin position="68"/>
        <end position="93"/>
    </location>
</feature>
<gene>
    <name evidence="4" type="ORF">HNQ46_001282</name>
</gene>
<keyword evidence="2 3" id="KW-1133">Transmembrane helix</keyword>
<evidence type="ECO:0000256" key="2">
    <source>
        <dbReference type="ARBA" id="ARBA00022989"/>
    </source>
</evidence>
<dbReference type="PANTHER" id="PTHR37815">
    <property type="entry name" value="UPF0397 PROTEIN BC_2624-RELATED"/>
    <property type="match status" value="1"/>
</dbReference>
<feature type="transmembrane region" description="Helical" evidence="3">
    <location>
        <begin position="144"/>
        <end position="167"/>
    </location>
</feature>
<dbReference type="RefSeq" id="WP_183683914.1">
    <property type="nucleotide sequence ID" value="NZ_JACHHH010000005.1"/>
</dbReference>
<feature type="transmembrane region" description="Helical" evidence="3">
    <location>
        <begin position="114"/>
        <end position="132"/>
    </location>
</feature>
<protein>
    <submittedName>
        <fullName evidence="4">Putative membrane protein</fullName>
    </submittedName>
</protein>
<keyword evidence="3" id="KW-0472">Membrane</keyword>
<name>A0A7W9SH70_9FIRM</name>
<dbReference type="AlphaFoldDB" id="A0A7W9SH70"/>
<reference evidence="4 5" key="1">
    <citation type="submission" date="2020-08" db="EMBL/GenBank/DDBJ databases">
        <title>Genomic Encyclopedia of Type Strains, Phase IV (KMG-IV): sequencing the most valuable type-strain genomes for metagenomic binning, comparative biology and taxonomic classification.</title>
        <authorList>
            <person name="Goeker M."/>
        </authorList>
    </citation>
    <scope>NUCLEOTIDE SEQUENCE [LARGE SCALE GENOMIC DNA]</scope>
    <source>
        <strain evidence="4 5">DSM 17245</strain>
    </source>
</reference>
<evidence type="ECO:0000313" key="5">
    <source>
        <dbReference type="Proteomes" id="UP000522163"/>
    </source>
</evidence>
<dbReference type="InterPro" id="IPR009825">
    <property type="entry name" value="ECF_substrate-spec-like"/>
</dbReference>
<feature type="transmembrane region" description="Helical" evidence="3">
    <location>
        <begin position="12"/>
        <end position="33"/>
    </location>
</feature>
<keyword evidence="1 3" id="KW-0812">Transmembrane</keyword>
<dbReference type="Gene3D" id="1.10.1760.20">
    <property type="match status" value="1"/>
</dbReference>
<dbReference type="Pfam" id="PF07155">
    <property type="entry name" value="ECF-ribofla_trS"/>
    <property type="match status" value="1"/>
</dbReference>
<dbReference type="EMBL" id="JACHHH010000005">
    <property type="protein sequence ID" value="MBB6041305.1"/>
    <property type="molecule type" value="Genomic_DNA"/>
</dbReference>
<accession>A0A7W9SH70</accession>
<evidence type="ECO:0000256" key="3">
    <source>
        <dbReference type="SAM" id="Phobius"/>
    </source>
</evidence>
<dbReference type="Proteomes" id="UP000522163">
    <property type="component" value="Unassembled WGS sequence"/>
</dbReference>
<dbReference type="GeneID" id="85014825"/>
<organism evidence="4 5">
    <name type="scientific">Oribacterium sinus</name>
    <dbReference type="NCBI Taxonomy" id="237576"/>
    <lineage>
        <taxon>Bacteria</taxon>
        <taxon>Bacillati</taxon>
        <taxon>Bacillota</taxon>
        <taxon>Clostridia</taxon>
        <taxon>Lachnospirales</taxon>
        <taxon>Lachnospiraceae</taxon>
        <taxon>Oribacterium</taxon>
    </lineage>
</organism>
<evidence type="ECO:0000256" key="1">
    <source>
        <dbReference type="ARBA" id="ARBA00022692"/>
    </source>
</evidence>
<proteinExistence type="predicted"/>